<organism evidence="3 4">
    <name type="scientific">Lentinula raphanica</name>
    <dbReference type="NCBI Taxonomy" id="153919"/>
    <lineage>
        <taxon>Eukaryota</taxon>
        <taxon>Fungi</taxon>
        <taxon>Dikarya</taxon>
        <taxon>Basidiomycota</taxon>
        <taxon>Agaricomycotina</taxon>
        <taxon>Agaricomycetes</taxon>
        <taxon>Agaricomycetidae</taxon>
        <taxon>Agaricales</taxon>
        <taxon>Marasmiineae</taxon>
        <taxon>Omphalotaceae</taxon>
        <taxon>Lentinula</taxon>
    </lineage>
</organism>
<gene>
    <name evidence="3" type="ORF">F5878DRAFT_612509</name>
</gene>
<proteinExistence type="predicted"/>
<evidence type="ECO:0000256" key="2">
    <source>
        <dbReference type="SAM" id="SignalP"/>
    </source>
</evidence>
<dbReference type="Proteomes" id="UP001163846">
    <property type="component" value="Unassembled WGS sequence"/>
</dbReference>
<keyword evidence="4" id="KW-1185">Reference proteome</keyword>
<feature type="region of interest" description="Disordered" evidence="1">
    <location>
        <begin position="313"/>
        <end position="334"/>
    </location>
</feature>
<feature type="compositionally biased region" description="Polar residues" evidence="1">
    <location>
        <begin position="33"/>
        <end position="42"/>
    </location>
</feature>
<feature type="signal peptide" evidence="2">
    <location>
        <begin position="1"/>
        <end position="24"/>
    </location>
</feature>
<dbReference type="AlphaFoldDB" id="A0AA38UGU1"/>
<evidence type="ECO:0000313" key="3">
    <source>
        <dbReference type="EMBL" id="KAJ3840645.1"/>
    </source>
</evidence>
<evidence type="ECO:0000256" key="1">
    <source>
        <dbReference type="SAM" id="MobiDB-lite"/>
    </source>
</evidence>
<sequence>MRYLSIHFFTVQVLLFSMILPLIATPIPSLATDITGSPNQTATKKRKRPSSSDLDKQTTGVEGAKRSRKQIDRPTKWYKIILARLQSNRYKNQNDPLGDREIWTVAFVGGTPKWATLTFRTHLEDIHGARVWKVRSRSRGAYDRSFQIALVPSVDYAVLGRVEMTANTRMRLVDTIDRVLDDSGYSSEPNLLFLDQMLRVTRSEVEHMYHKEPKEVNEQVTGMDFTDYVKWTDRFFPEMLRLNGTADGHIIDSKVTEWEQHVYATYNEILQLIESGKVLHDADPMAWVENLQHDLLAIPTLSEAQMDELIQKTKLEDPDRSQVAHSISPDEKPH</sequence>
<feature type="chain" id="PRO_5041429861" evidence="2">
    <location>
        <begin position="25"/>
        <end position="334"/>
    </location>
</feature>
<evidence type="ECO:0000313" key="4">
    <source>
        <dbReference type="Proteomes" id="UP001163846"/>
    </source>
</evidence>
<name>A0AA38UGU1_9AGAR</name>
<accession>A0AA38UGU1</accession>
<reference evidence="3" key="1">
    <citation type="submission" date="2022-08" db="EMBL/GenBank/DDBJ databases">
        <authorList>
            <consortium name="DOE Joint Genome Institute"/>
            <person name="Min B."/>
            <person name="Riley R."/>
            <person name="Sierra-Patev S."/>
            <person name="Naranjo-Ortiz M."/>
            <person name="Looney B."/>
            <person name="Konkel Z."/>
            <person name="Slot J.C."/>
            <person name="Sakamoto Y."/>
            <person name="Steenwyk J.L."/>
            <person name="Rokas A."/>
            <person name="Carro J."/>
            <person name="Camarero S."/>
            <person name="Ferreira P."/>
            <person name="Molpeceres G."/>
            <person name="Ruiz-Duenas F.J."/>
            <person name="Serrano A."/>
            <person name="Henrissat B."/>
            <person name="Drula E."/>
            <person name="Hughes K.W."/>
            <person name="Mata J.L."/>
            <person name="Ishikawa N.K."/>
            <person name="Vargas-Isla R."/>
            <person name="Ushijima S."/>
            <person name="Smith C.A."/>
            <person name="Ahrendt S."/>
            <person name="Andreopoulos W."/>
            <person name="He G."/>
            <person name="Labutti K."/>
            <person name="Lipzen A."/>
            <person name="Ng V."/>
            <person name="Sandor L."/>
            <person name="Barry K."/>
            <person name="Martinez A.T."/>
            <person name="Xiao Y."/>
            <person name="Gibbons J.G."/>
            <person name="Terashima K."/>
            <person name="Hibbett D.S."/>
            <person name="Grigoriev I.V."/>
        </authorList>
    </citation>
    <scope>NUCLEOTIDE SEQUENCE</scope>
    <source>
        <strain evidence="3">TFB9207</strain>
    </source>
</reference>
<protein>
    <submittedName>
        <fullName evidence="3">Uncharacterized protein</fullName>
    </submittedName>
</protein>
<feature type="region of interest" description="Disordered" evidence="1">
    <location>
        <begin position="33"/>
        <end position="69"/>
    </location>
</feature>
<keyword evidence="2" id="KW-0732">Signal</keyword>
<comment type="caution">
    <text evidence="3">The sequence shown here is derived from an EMBL/GenBank/DDBJ whole genome shotgun (WGS) entry which is preliminary data.</text>
</comment>
<dbReference type="EMBL" id="MU806070">
    <property type="protein sequence ID" value="KAJ3840645.1"/>
    <property type="molecule type" value="Genomic_DNA"/>
</dbReference>